<keyword evidence="3" id="KW-1185">Reference proteome</keyword>
<accession>A0A9E7JXZ5</accession>
<evidence type="ECO:0000256" key="1">
    <source>
        <dbReference type="SAM" id="MobiDB-lite"/>
    </source>
</evidence>
<evidence type="ECO:0000313" key="2">
    <source>
        <dbReference type="EMBL" id="URD97800.1"/>
    </source>
</evidence>
<dbReference type="EMBL" id="CP097506">
    <property type="protein sequence ID" value="URD97800.1"/>
    <property type="molecule type" value="Genomic_DNA"/>
</dbReference>
<feature type="compositionally biased region" description="Polar residues" evidence="1">
    <location>
        <begin position="152"/>
        <end position="161"/>
    </location>
</feature>
<protein>
    <submittedName>
        <fullName evidence="2">Uncharacterized protein</fullName>
    </submittedName>
</protein>
<dbReference type="Proteomes" id="UP001055439">
    <property type="component" value="Chromosome 4"/>
</dbReference>
<organism evidence="2 3">
    <name type="scientific">Musa troglodytarum</name>
    <name type="common">fe'i banana</name>
    <dbReference type="NCBI Taxonomy" id="320322"/>
    <lineage>
        <taxon>Eukaryota</taxon>
        <taxon>Viridiplantae</taxon>
        <taxon>Streptophyta</taxon>
        <taxon>Embryophyta</taxon>
        <taxon>Tracheophyta</taxon>
        <taxon>Spermatophyta</taxon>
        <taxon>Magnoliopsida</taxon>
        <taxon>Liliopsida</taxon>
        <taxon>Zingiberales</taxon>
        <taxon>Musaceae</taxon>
        <taxon>Musa</taxon>
    </lineage>
</organism>
<feature type="region of interest" description="Disordered" evidence="1">
    <location>
        <begin position="1"/>
        <end position="169"/>
    </location>
</feature>
<feature type="compositionally biased region" description="Basic and acidic residues" evidence="1">
    <location>
        <begin position="117"/>
        <end position="128"/>
    </location>
</feature>
<name>A0A9E7JXZ5_9LILI</name>
<proteinExistence type="predicted"/>
<gene>
    <name evidence="2" type="ORF">MUK42_30898</name>
</gene>
<sequence length="225" mass="25219">MIRPGESSAPLHPKHWRHGLPLPMQEEGGGGGGGWSMRSRVGPAHRMEDDRLTSRNVDFVTHHKSSFGGEGKVRVQFPPPSRARGDHSMEQTKSSVGGVTRKEIASPVPATKLSSRRPSDGANYKDGKPSFGAVTTQKKSPSPVSATRLISRRTSQQSKQGKGTDERKMHVREQSWWKFMGRSVHWHSWARSSLKMIRHDRREAPTNNLKTMDGIQFKFNKECNC</sequence>
<evidence type="ECO:0000313" key="3">
    <source>
        <dbReference type="Proteomes" id="UP001055439"/>
    </source>
</evidence>
<feature type="compositionally biased region" description="Polar residues" evidence="1">
    <location>
        <begin position="133"/>
        <end position="145"/>
    </location>
</feature>
<reference evidence="2" key="1">
    <citation type="submission" date="2022-05" db="EMBL/GenBank/DDBJ databases">
        <title>The Musa troglodytarum L. genome provides insights into the mechanism of non-climacteric behaviour and enrichment of carotenoids.</title>
        <authorList>
            <person name="Wang J."/>
        </authorList>
    </citation>
    <scope>NUCLEOTIDE SEQUENCE</scope>
    <source>
        <tissue evidence="2">Leaf</tissue>
    </source>
</reference>
<dbReference type="AlphaFoldDB" id="A0A9E7JXZ5"/>